<dbReference type="GO" id="GO:0005524">
    <property type="term" value="F:ATP binding"/>
    <property type="evidence" value="ECO:0007669"/>
    <property type="project" value="UniProtKB-KW"/>
</dbReference>
<dbReference type="Gene3D" id="3.40.50.300">
    <property type="entry name" value="P-loop containing nucleotide triphosphate hydrolases"/>
    <property type="match status" value="1"/>
</dbReference>
<keyword evidence="3 5" id="KW-0067">ATP-binding</keyword>
<reference evidence="5 6" key="1">
    <citation type="submission" date="2021-05" db="EMBL/GenBank/DDBJ databases">
        <title>Kineosporia and Streptomyces sp. nov. two new marine actinobacteria isolated from Coral.</title>
        <authorList>
            <person name="Buangrab K."/>
            <person name="Sutthacheep M."/>
            <person name="Yeemin T."/>
            <person name="Harunari E."/>
            <person name="Igarashi Y."/>
            <person name="Kanchanasin P."/>
            <person name="Tanasupawat S."/>
            <person name="Phongsopitanun W."/>
        </authorList>
    </citation>
    <scope>NUCLEOTIDE SEQUENCE [LARGE SCALE GENOMIC DNA]</scope>
    <source>
        <strain evidence="5 6">J2-2</strain>
    </source>
</reference>
<dbReference type="SMART" id="SM00382">
    <property type="entry name" value="AAA"/>
    <property type="match status" value="1"/>
</dbReference>
<keyword evidence="1" id="KW-0813">Transport</keyword>
<dbReference type="InterPro" id="IPR027417">
    <property type="entry name" value="P-loop_NTPase"/>
</dbReference>
<evidence type="ECO:0000256" key="2">
    <source>
        <dbReference type="ARBA" id="ARBA00022741"/>
    </source>
</evidence>
<evidence type="ECO:0000256" key="3">
    <source>
        <dbReference type="ARBA" id="ARBA00022840"/>
    </source>
</evidence>
<dbReference type="InterPro" id="IPR003593">
    <property type="entry name" value="AAA+_ATPase"/>
</dbReference>
<evidence type="ECO:0000256" key="1">
    <source>
        <dbReference type="ARBA" id="ARBA00022448"/>
    </source>
</evidence>
<dbReference type="Pfam" id="PF08402">
    <property type="entry name" value="TOBE_2"/>
    <property type="match status" value="1"/>
</dbReference>
<dbReference type="InterPro" id="IPR013611">
    <property type="entry name" value="Transp-assoc_OB_typ2"/>
</dbReference>
<evidence type="ECO:0000313" key="6">
    <source>
        <dbReference type="Proteomes" id="UP001197247"/>
    </source>
</evidence>
<dbReference type="PROSITE" id="PS50893">
    <property type="entry name" value="ABC_TRANSPORTER_2"/>
    <property type="match status" value="1"/>
</dbReference>
<name>A0ABS5TNL7_9ACTN</name>
<dbReference type="SUPFAM" id="SSF50331">
    <property type="entry name" value="MOP-like"/>
    <property type="match status" value="1"/>
</dbReference>
<protein>
    <submittedName>
        <fullName evidence="5">ABC transporter ATP-binding protein</fullName>
    </submittedName>
</protein>
<dbReference type="InterPro" id="IPR008995">
    <property type="entry name" value="Mo/tungstate-bd_C_term_dom"/>
</dbReference>
<dbReference type="InterPro" id="IPR050093">
    <property type="entry name" value="ABC_SmlMolc_Importer"/>
</dbReference>
<evidence type="ECO:0000313" key="5">
    <source>
        <dbReference type="EMBL" id="MBT0772699.1"/>
    </source>
</evidence>
<feature type="domain" description="ABC transporter" evidence="4">
    <location>
        <begin position="20"/>
        <end position="249"/>
    </location>
</feature>
<dbReference type="InterPro" id="IPR003439">
    <property type="entry name" value="ABC_transporter-like_ATP-bd"/>
</dbReference>
<accession>A0ABS5TNL7</accession>
<dbReference type="Pfam" id="PF00005">
    <property type="entry name" value="ABC_tran"/>
    <property type="match status" value="1"/>
</dbReference>
<dbReference type="SUPFAM" id="SSF52540">
    <property type="entry name" value="P-loop containing nucleoside triphosphate hydrolases"/>
    <property type="match status" value="1"/>
</dbReference>
<organism evidence="5 6">
    <name type="scientific">Kineosporia corallincola</name>
    <dbReference type="NCBI Taxonomy" id="2835133"/>
    <lineage>
        <taxon>Bacteria</taxon>
        <taxon>Bacillati</taxon>
        <taxon>Actinomycetota</taxon>
        <taxon>Actinomycetes</taxon>
        <taxon>Kineosporiales</taxon>
        <taxon>Kineosporiaceae</taxon>
        <taxon>Kineosporia</taxon>
    </lineage>
</organism>
<keyword evidence="6" id="KW-1185">Reference proteome</keyword>
<proteinExistence type="predicted"/>
<keyword evidence="2" id="KW-0547">Nucleotide-binding</keyword>
<evidence type="ECO:0000259" key="4">
    <source>
        <dbReference type="PROSITE" id="PS50893"/>
    </source>
</evidence>
<gene>
    <name evidence="5" type="ORF">KIH74_27390</name>
</gene>
<dbReference type="PANTHER" id="PTHR42781">
    <property type="entry name" value="SPERMIDINE/PUTRESCINE IMPORT ATP-BINDING PROTEIN POTA"/>
    <property type="match status" value="1"/>
</dbReference>
<dbReference type="Proteomes" id="UP001197247">
    <property type="component" value="Unassembled WGS sequence"/>
</dbReference>
<dbReference type="RefSeq" id="WP_214159238.1">
    <property type="nucleotide sequence ID" value="NZ_JAHBAY010000013.1"/>
</dbReference>
<sequence length="354" mass="37554">MVETYPSYVPDLESVRPPLLTVSGLRKAFGTRHSQVTALDGLDLAVAEGEILTLLGPAGSGKSALLAVLAGAERADSGRLHLAGAELPKGGHAIGRVVTDFAPKTTVRDVLAGALKIRGVARRDLEHELGAVLDRVVHRGDPDTRVLELPTHTQLLVAIAAEAVAGARVVLLDDPLAAIDAVQRDRMHDEIRAARDEFGLTLIVATRTPQLAMGLGERVAVMLDGKVVQIGAPPEVYELPATEQVAALTGPVNLLRPEASVQLMAQPASFGLRPEKIRIVGDDHLVAADEVLAAGTVVRIDYGGATSRLVVRLDAAGATVQVLRLNSAVEEEFPVIAGQRVTVVWPRRHAVRFF</sequence>
<comment type="caution">
    <text evidence="5">The sequence shown here is derived from an EMBL/GenBank/DDBJ whole genome shotgun (WGS) entry which is preliminary data.</text>
</comment>
<dbReference type="EMBL" id="JAHBAY010000013">
    <property type="protein sequence ID" value="MBT0772699.1"/>
    <property type="molecule type" value="Genomic_DNA"/>
</dbReference>
<dbReference type="PANTHER" id="PTHR42781:SF9">
    <property type="entry name" value="AMINO ACID ABC TRANSPORTER, ATP-BINDING PROTEIN-RELATED"/>
    <property type="match status" value="1"/>
</dbReference>